<evidence type="ECO:0000313" key="5">
    <source>
        <dbReference type="EMBL" id="MEK7953832.1"/>
    </source>
</evidence>
<evidence type="ECO:0000313" key="6">
    <source>
        <dbReference type="Proteomes" id="UP001371305"/>
    </source>
</evidence>
<dbReference type="InterPro" id="IPR024930">
    <property type="entry name" value="Skp_dom_sf"/>
</dbReference>
<feature type="chain" id="PRO_5046513124" evidence="4">
    <location>
        <begin position="20"/>
        <end position="218"/>
    </location>
</feature>
<dbReference type="RefSeq" id="WP_341407599.1">
    <property type="nucleotide sequence ID" value="NZ_JBBUKT010000014.1"/>
</dbReference>
<evidence type="ECO:0000256" key="1">
    <source>
        <dbReference type="ARBA" id="ARBA00009091"/>
    </source>
</evidence>
<accession>A0ABU9B1C9</accession>
<dbReference type="EMBL" id="JBBUKT010000014">
    <property type="protein sequence ID" value="MEK7953832.1"/>
    <property type="molecule type" value="Genomic_DNA"/>
</dbReference>
<comment type="caution">
    <text evidence="5">The sequence shown here is derived from an EMBL/GenBank/DDBJ whole genome shotgun (WGS) entry which is preliminary data.</text>
</comment>
<keyword evidence="6" id="KW-1185">Reference proteome</keyword>
<feature type="region of interest" description="Disordered" evidence="3">
    <location>
        <begin position="179"/>
        <end position="218"/>
    </location>
</feature>
<dbReference type="SUPFAM" id="SSF111384">
    <property type="entry name" value="OmpH-like"/>
    <property type="match status" value="1"/>
</dbReference>
<gene>
    <name evidence="5" type="ORF">WKV53_25170</name>
</gene>
<sequence length="218" mass="23736">MIKVAAVVALALSAAAADAQAPRVAVIRVSEIFNKLESTVRATAETNARKAEIDKDSRMVTYKELYADLELRKKALEENPPKIDAETRKRLAREYAVKLQEAKSLLEDFEGFRADRMREIETDAVEGMKQRLAVIQSTAEQMAKQEGYDWVLDASGNTNTGLPLLLYAKKAHDLTDRVLASLGPAQASPTTPSPAPAPAPSSRPSPSPRPTPKSQAPN</sequence>
<dbReference type="Gene3D" id="3.30.910.20">
    <property type="entry name" value="Skp domain"/>
    <property type="match status" value="1"/>
</dbReference>
<proteinExistence type="inferred from homology"/>
<protein>
    <submittedName>
        <fullName evidence="5">OmpH family outer membrane protein</fullName>
    </submittedName>
</protein>
<comment type="similarity">
    <text evidence="1">Belongs to the Skp family.</text>
</comment>
<feature type="signal peptide" evidence="4">
    <location>
        <begin position="1"/>
        <end position="19"/>
    </location>
</feature>
<reference evidence="5 6" key="1">
    <citation type="submission" date="2024-04" db="EMBL/GenBank/DDBJ databases">
        <title>Luteolibacter sp. isolated from soil.</title>
        <authorList>
            <person name="An J."/>
        </authorList>
    </citation>
    <scope>NUCLEOTIDE SEQUENCE [LARGE SCALE GENOMIC DNA]</scope>
    <source>
        <strain evidence="5 6">Y139</strain>
    </source>
</reference>
<evidence type="ECO:0000256" key="2">
    <source>
        <dbReference type="ARBA" id="ARBA00022729"/>
    </source>
</evidence>
<evidence type="ECO:0000256" key="4">
    <source>
        <dbReference type="SAM" id="SignalP"/>
    </source>
</evidence>
<dbReference type="PANTHER" id="PTHR35089:SF1">
    <property type="entry name" value="CHAPERONE PROTEIN SKP"/>
    <property type="match status" value="1"/>
</dbReference>
<feature type="compositionally biased region" description="Pro residues" evidence="3">
    <location>
        <begin position="191"/>
        <end position="211"/>
    </location>
</feature>
<keyword evidence="2 4" id="KW-0732">Signal</keyword>
<dbReference type="Proteomes" id="UP001371305">
    <property type="component" value="Unassembled WGS sequence"/>
</dbReference>
<organism evidence="5 6">
    <name type="scientific">Luteolibacter soli</name>
    <dbReference type="NCBI Taxonomy" id="3135280"/>
    <lineage>
        <taxon>Bacteria</taxon>
        <taxon>Pseudomonadati</taxon>
        <taxon>Verrucomicrobiota</taxon>
        <taxon>Verrucomicrobiia</taxon>
        <taxon>Verrucomicrobiales</taxon>
        <taxon>Verrucomicrobiaceae</taxon>
        <taxon>Luteolibacter</taxon>
    </lineage>
</organism>
<dbReference type="SMART" id="SM00935">
    <property type="entry name" value="OmpH"/>
    <property type="match status" value="1"/>
</dbReference>
<dbReference type="PANTHER" id="PTHR35089">
    <property type="entry name" value="CHAPERONE PROTEIN SKP"/>
    <property type="match status" value="1"/>
</dbReference>
<name>A0ABU9B1C9_9BACT</name>
<dbReference type="Pfam" id="PF03938">
    <property type="entry name" value="OmpH"/>
    <property type="match status" value="1"/>
</dbReference>
<dbReference type="InterPro" id="IPR005632">
    <property type="entry name" value="Chaperone_Skp"/>
</dbReference>
<evidence type="ECO:0000256" key="3">
    <source>
        <dbReference type="SAM" id="MobiDB-lite"/>
    </source>
</evidence>